<keyword evidence="3" id="KW-0808">Transferase</keyword>
<dbReference type="GO" id="GO:0003964">
    <property type="term" value="F:RNA-directed DNA polymerase activity"/>
    <property type="evidence" value="ECO:0007669"/>
    <property type="project" value="UniProtKB-KW"/>
</dbReference>
<dbReference type="InterPro" id="IPR050951">
    <property type="entry name" value="Retrovirus_Pol_polyprotein"/>
</dbReference>
<proteinExistence type="predicted"/>
<evidence type="ECO:0000256" key="4">
    <source>
        <dbReference type="ARBA" id="ARBA00023268"/>
    </source>
</evidence>
<dbReference type="SUPFAM" id="SSF56672">
    <property type="entry name" value="DNA/RNA polymerases"/>
    <property type="match status" value="2"/>
</dbReference>
<dbReference type="EMBL" id="JYDW01000016">
    <property type="protein sequence ID" value="KRZ61678.1"/>
    <property type="molecule type" value="Genomic_DNA"/>
</dbReference>
<dbReference type="InterPro" id="IPR043128">
    <property type="entry name" value="Rev_trsase/Diguanyl_cyclase"/>
</dbReference>
<dbReference type="Gene3D" id="3.10.20.370">
    <property type="match status" value="1"/>
</dbReference>
<evidence type="ECO:0000313" key="6">
    <source>
        <dbReference type="EMBL" id="KRZ61678.1"/>
    </source>
</evidence>
<keyword evidence="3" id="KW-0548">Nucleotidyltransferase</keyword>
<dbReference type="OrthoDB" id="116078at2759"/>
<keyword evidence="2" id="KW-0255">Endonuclease</keyword>
<gene>
    <name evidence="6" type="primary">TY3B-I</name>
    <name evidence="6" type="ORF">T02_906</name>
</gene>
<accession>A0A0V1LRF6</accession>
<comment type="caution">
    <text evidence="6">The sequence shown here is derived from an EMBL/GenBank/DDBJ whole genome shotgun (WGS) entry which is preliminary data.</text>
</comment>
<dbReference type="Proteomes" id="UP000054721">
    <property type="component" value="Unassembled WGS sequence"/>
</dbReference>
<organism evidence="6 7">
    <name type="scientific">Trichinella nativa</name>
    <dbReference type="NCBI Taxonomy" id="6335"/>
    <lineage>
        <taxon>Eukaryota</taxon>
        <taxon>Metazoa</taxon>
        <taxon>Ecdysozoa</taxon>
        <taxon>Nematoda</taxon>
        <taxon>Enoplea</taxon>
        <taxon>Dorylaimia</taxon>
        <taxon>Trichinellida</taxon>
        <taxon>Trichinellidae</taxon>
        <taxon>Trichinella</taxon>
    </lineage>
</organism>
<dbReference type="FunFam" id="3.10.20.370:FF:000001">
    <property type="entry name" value="Retrovirus-related Pol polyprotein from transposon 17.6-like protein"/>
    <property type="match status" value="1"/>
</dbReference>
<dbReference type="Gene3D" id="3.30.70.270">
    <property type="match status" value="1"/>
</dbReference>
<dbReference type="CDD" id="cd09274">
    <property type="entry name" value="RNase_HI_RT_Ty3"/>
    <property type="match status" value="1"/>
</dbReference>
<evidence type="ECO:0000259" key="5">
    <source>
        <dbReference type="Pfam" id="PF17919"/>
    </source>
</evidence>
<dbReference type="Gene3D" id="3.10.10.10">
    <property type="entry name" value="HIV Type 1 Reverse Transcriptase, subunit A, domain 1"/>
    <property type="match status" value="1"/>
</dbReference>
<dbReference type="STRING" id="6335.A0A0V1LRF6"/>
<evidence type="ECO:0000256" key="1">
    <source>
        <dbReference type="ARBA" id="ARBA00022722"/>
    </source>
</evidence>
<keyword evidence="7" id="KW-1185">Reference proteome</keyword>
<keyword evidence="2" id="KW-0378">Hydrolase</keyword>
<dbReference type="AlphaFoldDB" id="A0A0V1LRF6"/>
<dbReference type="InterPro" id="IPR043502">
    <property type="entry name" value="DNA/RNA_pol_sf"/>
</dbReference>
<keyword evidence="4" id="KW-0511">Multifunctional enzyme</keyword>
<dbReference type="PANTHER" id="PTHR37984:SF5">
    <property type="entry name" value="PROTEIN NYNRIN-LIKE"/>
    <property type="match status" value="1"/>
</dbReference>
<dbReference type="Pfam" id="PF17919">
    <property type="entry name" value="RT_RNaseH_2"/>
    <property type="match status" value="1"/>
</dbReference>
<evidence type="ECO:0000313" key="7">
    <source>
        <dbReference type="Proteomes" id="UP000054721"/>
    </source>
</evidence>
<dbReference type="InterPro" id="IPR041577">
    <property type="entry name" value="RT_RNaseH_2"/>
</dbReference>
<keyword evidence="3" id="KW-0695">RNA-directed DNA polymerase</keyword>
<keyword evidence="1" id="KW-0540">Nuclease</keyword>
<protein>
    <submittedName>
        <fullName evidence="6">Transposon Ty3-I Gag-Pol polyprotein</fullName>
    </submittedName>
</protein>
<feature type="domain" description="Reverse transcriptase/retrotransposon-derived protein RNase H-like" evidence="5">
    <location>
        <begin position="202"/>
        <end position="299"/>
    </location>
</feature>
<sequence length="420" mass="46880">MILKQQTAQWPPCGDYRALNRCTIPDRYPLPHLADFTHKLHGKHIFSKLDLAHAYYHIPMRHQDSEDRDYNTLCPYRVPQDAVRPAQRGPEFPTVHLHRHQRHLELLYPGRRHLAGQRVRKGAPCYLEESAAAPQSAWHPGEQGQVHSGRPSLPFLVQTVDANGIRPLPDKVQAVKAFPAPKTGLSLDAIASAAASTKITLTHDQLQAFNAAKDALANVTMLHHPHPTVEYALMVDASYHAIGAVLQQPAKNSWRSLAFFSKRLTATQKRYSAFGRELLAAYLAAKYFRYAVEGRRFVIYTDNNLLAHASLRPSNNLNDREMRHLNFGGGSNVVADALSQSVSALLPATLHHPVAADVASAQCVDPELHKIVQTTSLKLQPQKIPNSPVPLWVGFGPTWAQFHSHSGSLFIYWSLSSLFY</sequence>
<evidence type="ECO:0000256" key="2">
    <source>
        <dbReference type="ARBA" id="ARBA00022759"/>
    </source>
</evidence>
<name>A0A0V1LRF6_9BILA</name>
<dbReference type="PANTHER" id="PTHR37984">
    <property type="entry name" value="PROTEIN CBG26694"/>
    <property type="match status" value="1"/>
</dbReference>
<reference evidence="6 7" key="1">
    <citation type="submission" date="2015-05" db="EMBL/GenBank/DDBJ databases">
        <title>Evolution of Trichinella species and genotypes.</title>
        <authorList>
            <person name="Korhonen P.K."/>
            <person name="Edoardo P."/>
            <person name="Giuseppe L.R."/>
            <person name="Gasser R.B."/>
        </authorList>
    </citation>
    <scope>NUCLEOTIDE SEQUENCE [LARGE SCALE GENOMIC DNA]</scope>
    <source>
        <strain evidence="6">ISS10</strain>
    </source>
</reference>
<dbReference type="GO" id="GO:0004519">
    <property type="term" value="F:endonuclease activity"/>
    <property type="evidence" value="ECO:0007669"/>
    <property type="project" value="UniProtKB-KW"/>
</dbReference>
<evidence type="ECO:0000256" key="3">
    <source>
        <dbReference type="ARBA" id="ARBA00022918"/>
    </source>
</evidence>